<gene>
    <name evidence="1" type="ORF">QRB35_32255</name>
</gene>
<organism evidence="1 2">
    <name type="scientific">Mycobacterium intracellulare subsp. chimaera</name>
    <dbReference type="NCBI Taxonomy" id="222805"/>
    <lineage>
        <taxon>Bacteria</taxon>
        <taxon>Bacillati</taxon>
        <taxon>Actinomycetota</taxon>
        <taxon>Actinomycetes</taxon>
        <taxon>Mycobacteriales</taxon>
        <taxon>Mycobacteriaceae</taxon>
        <taxon>Mycobacterium</taxon>
        <taxon>Mycobacterium avium complex (MAC)</taxon>
    </lineage>
</organism>
<keyword evidence="2" id="KW-1185">Reference proteome</keyword>
<evidence type="ECO:0000313" key="1">
    <source>
        <dbReference type="EMBL" id="MDM3930569.1"/>
    </source>
</evidence>
<reference evidence="2" key="1">
    <citation type="submission" date="2023-06" db="EMBL/GenBank/DDBJ databases">
        <title>Itaconate inhibition of nontuberculous mycobacteria.</title>
        <authorList>
            <person name="Spilker T."/>
        </authorList>
    </citation>
    <scope>NUCLEOTIDE SEQUENCE [LARGE SCALE GENOMIC DNA]</scope>
    <source>
        <strain evidence="2">FLAC1071</strain>
    </source>
</reference>
<protein>
    <submittedName>
        <fullName evidence="1">Uncharacterized protein</fullName>
    </submittedName>
</protein>
<accession>A0ABT7PBB3</accession>
<reference evidence="1 2" key="2">
    <citation type="submission" date="2023-06" db="EMBL/GenBank/DDBJ databases">
        <title>Itaconate inhibition of nontuberculous mycobacteria.</title>
        <authorList>
            <person name="Breen P."/>
            <person name="Zimbric M."/>
            <person name="Caverly L."/>
        </authorList>
    </citation>
    <scope>NUCLEOTIDE SEQUENCE [LARGE SCALE GENOMIC DNA]</scope>
    <source>
        <strain evidence="1 2">FLAC1071</strain>
    </source>
</reference>
<sequence length="59" mass="6251">MGEKARCAVGHHTPCAIATSVTDRAASPIAAPIWVRNRRVVRARAGICAIASVNEPRSQ</sequence>
<dbReference type="Proteomes" id="UP001529272">
    <property type="component" value="Unassembled WGS sequence"/>
</dbReference>
<evidence type="ECO:0000313" key="2">
    <source>
        <dbReference type="Proteomes" id="UP001529272"/>
    </source>
</evidence>
<dbReference type="RefSeq" id="WP_036455211.1">
    <property type="nucleotide sequence ID" value="NZ_CAAHFL010000087.1"/>
</dbReference>
<comment type="caution">
    <text evidence="1">The sequence shown here is derived from an EMBL/GenBank/DDBJ whole genome shotgun (WGS) entry which is preliminary data.</text>
</comment>
<name>A0ABT7PBB3_MYCIT</name>
<dbReference type="EMBL" id="JASZZX010000127">
    <property type="protein sequence ID" value="MDM3930569.1"/>
    <property type="molecule type" value="Genomic_DNA"/>
</dbReference>
<proteinExistence type="predicted"/>